<organism evidence="1 2">
    <name type="scientific">Mediterraneibacter gnavus</name>
    <name type="common">Ruminococcus gnavus</name>
    <dbReference type="NCBI Taxonomy" id="33038"/>
    <lineage>
        <taxon>Bacteria</taxon>
        <taxon>Bacillati</taxon>
        <taxon>Bacillota</taxon>
        <taxon>Clostridia</taxon>
        <taxon>Lachnospirales</taxon>
        <taxon>Lachnospiraceae</taxon>
        <taxon>Mediterraneibacter</taxon>
    </lineage>
</organism>
<comment type="caution">
    <text evidence="1">The sequence shown here is derived from an EMBL/GenBank/DDBJ whole genome shotgun (WGS) entry which is preliminary data.</text>
</comment>
<reference evidence="1 2" key="1">
    <citation type="journal article" date="2017" name="Genome Med.">
        <title>A novel Ruminococcus gnavus clade enriched in inflammatory bowel disease patients.</title>
        <authorList>
            <person name="Hall A.B."/>
            <person name="Yassour M."/>
            <person name="Sauk J."/>
            <person name="Garner A."/>
            <person name="Jiang X."/>
            <person name="Arthur T."/>
            <person name="Lagoudas G.K."/>
            <person name="Vatanen T."/>
            <person name="Fornelos N."/>
            <person name="Wilson R."/>
            <person name="Bertha M."/>
            <person name="Cohen M."/>
            <person name="Garber J."/>
            <person name="Khalili H."/>
            <person name="Gevers D."/>
            <person name="Ananthakrishnan A.N."/>
            <person name="Kugathasan S."/>
            <person name="Lander E.S."/>
            <person name="Blainey P."/>
            <person name="Vlamakis H."/>
            <person name="Xavier R.J."/>
            <person name="Huttenhower C."/>
        </authorList>
    </citation>
    <scope>NUCLEOTIDE SEQUENCE [LARGE SCALE GENOMIC DNA]</scope>
    <source>
        <strain evidence="1 2">RJX1124</strain>
    </source>
</reference>
<sequence length="325" mass="39753">MTNGYFVIEEKGKIKKVVYLMSDAYLDNGYGEKIIRAFAEKQELKLMKRIYQNLDLMDKKNIRSIKPEWYRKTVHSDKGDIFSEYAYVVRGEKLRVYHYGKSLFCLKREDVEIWLYLLKNMQKLIDHFLYSEELLEYQWKNYFPMFQFLQKKIEEGFGKQEFQQYMLREELPLAFFRDDHLVDVWDRYDKPAYQKIWKKGTQEVLFIVTKHERSWRAYIQGPYSRIAVFQKCSSEKKMCDMIRLELRKESLKFEQYAKITAYVSKIAKELFRQKISLEEIQQYLQEEQEKSPWYLCESDLSVISIINYLKMDLQNKQYRQKRKKQ</sequence>
<dbReference type="AlphaFoldDB" id="A0A2N5PH36"/>
<accession>A0A2N5PH36</accession>
<dbReference type="Proteomes" id="UP000234891">
    <property type="component" value="Unassembled WGS sequence"/>
</dbReference>
<evidence type="ECO:0000313" key="1">
    <source>
        <dbReference type="EMBL" id="PLT74432.1"/>
    </source>
</evidence>
<name>A0A2N5PH36_MEDGN</name>
<proteinExistence type="predicted"/>
<dbReference type="EMBL" id="NIHS01000003">
    <property type="protein sequence ID" value="PLT74432.1"/>
    <property type="molecule type" value="Genomic_DNA"/>
</dbReference>
<evidence type="ECO:0000313" key="2">
    <source>
        <dbReference type="Proteomes" id="UP000234891"/>
    </source>
</evidence>
<protein>
    <submittedName>
        <fullName evidence="1">Uncharacterized protein</fullName>
    </submittedName>
</protein>
<gene>
    <name evidence="1" type="ORF">CDL26_02475</name>
</gene>